<evidence type="ECO:0000256" key="5">
    <source>
        <dbReference type="ARBA" id="ARBA00014968"/>
    </source>
</evidence>
<organism evidence="22 23">
    <name type="scientific">Trichuris muris</name>
    <name type="common">Mouse whipworm</name>
    <dbReference type="NCBI Taxonomy" id="70415"/>
    <lineage>
        <taxon>Eukaryota</taxon>
        <taxon>Metazoa</taxon>
        <taxon>Ecdysozoa</taxon>
        <taxon>Nematoda</taxon>
        <taxon>Enoplea</taxon>
        <taxon>Dorylaimia</taxon>
        <taxon>Trichinellida</taxon>
        <taxon>Trichuridae</taxon>
        <taxon>Trichuris</taxon>
    </lineage>
</organism>
<evidence type="ECO:0000256" key="20">
    <source>
        <dbReference type="PROSITE-ProRule" id="PRU00409"/>
    </source>
</evidence>
<sequence length="392" mass="44670">MRKIQFDRFISKCQKENVDLVELDFDNIERQLPLHAVVHKLSDFVVQSEQGDIAAKNIIEKMEALERNHPEVFVLDPIEPVKILCNRYSQYSLMKTVCSDGPIRAPPFVLLKEDDTREINALLEKEQISFPFVCKPLAAHGTENAHRMQLVFGPHGLPDIETPCVVQQFIRHGGILFKMFAIGDDTFVSPRPSLRDFGQGNYPTIAFESHKISKVGSVSHLTTQKVDFSSVCPPVLCGDLPRIFVREFRKLTGLSLFGMDLIVDQESSQIYVIDVNTFPSYDSLPDFNDVLYRFLMVSLKRQRTFEKRKTVDSGIGSSAESDNSDCERKLKQLLTQGPKRMNFSGENIALYEPDRERVKKYYGIPKTFKSQLCITLNSSNGRSRNRSNAEHN</sequence>
<dbReference type="AlphaFoldDB" id="A0A5S6QV14"/>
<keyword evidence="6" id="KW-0808">Transferase</keyword>
<dbReference type="InterPro" id="IPR041429">
    <property type="entry name" value="ITPK1_N"/>
</dbReference>
<dbReference type="InterPro" id="IPR008656">
    <property type="entry name" value="Inositol_tetrakis-P_1-kinase"/>
</dbReference>
<evidence type="ECO:0000256" key="3">
    <source>
        <dbReference type="ARBA" id="ARBA00012017"/>
    </source>
</evidence>
<dbReference type="GO" id="GO:0047325">
    <property type="term" value="F:inositol-3,4,5,6-tetrakisphosphate 1-kinase activity"/>
    <property type="evidence" value="ECO:0007669"/>
    <property type="project" value="UniProtKB-EC"/>
</dbReference>
<dbReference type="EC" id="2.7.1.159" evidence="3"/>
<dbReference type="GO" id="GO:0052725">
    <property type="term" value="F:inositol-1,3,4-trisphosphate 6-kinase activity"/>
    <property type="evidence" value="ECO:0007669"/>
    <property type="project" value="InterPro"/>
</dbReference>
<dbReference type="SUPFAM" id="SSF56059">
    <property type="entry name" value="Glutathione synthetase ATP-binding domain-like"/>
    <property type="match status" value="1"/>
</dbReference>
<evidence type="ECO:0000256" key="14">
    <source>
        <dbReference type="ARBA" id="ARBA00033609"/>
    </source>
</evidence>
<evidence type="ECO:0000256" key="9">
    <source>
        <dbReference type="ARBA" id="ARBA00022777"/>
    </source>
</evidence>
<dbReference type="WBParaSite" id="TMUE_3000010737.1">
    <property type="protein sequence ID" value="TMUE_3000010737.1"/>
    <property type="gene ID" value="WBGene00285526"/>
</dbReference>
<dbReference type="GO" id="GO:0005737">
    <property type="term" value="C:cytoplasm"/>
    <property type="evidence" value="ECO:0007669"/>
    <property type="project" value="TreeGrafter"/>
</dbReference>
<evidence type="ECO:0000256" key="13">
    <source>
        <dbReference type="ARBA" id="ARBA00031742"/>
    </source>
</evidence>
<dbReference type="GO" id="GO:0016853">
    <property type="term" value="F:isomerase activity"/>
    <property type="evidence" value="ECO:0007669"/>
    <property type="project" value="UniProtKB-KW"/>
</dbReference>
<dbReference type="EC" id="2.7.1.134" evidence="4"/>
<dbReference type="InterPro" id="IPR011761">
    <property type="entry name" value="ATP-grasp"/>
</dbReference>
<evidence type="ECO:0000259" key="21">
    <source>
        <dbReference type="PROSITE" id="PS50975"/>
    </source>
</evidence>
<dbReference type="PANTHER" id="PTHR14217">
    <property type="entry name" value="INOSITOL-TETRAKISPHOSPHATE 1-KINASE"/>
    <property type="match status" value="1"/>
</dbReference>
<keyword evidence="8 20" id="KW-0547">Nucleotide-binding</keyword>
<dbReference type="Proteomes" id="UP000046395">
    <property type="component" value="Unassembled WGS sequence"/>
</dbReference>
<proteinExistence type="inferred from homology"/>
<evidence type="ECO:0000256" key="7">
    <source>
        <dbReference type="ARBA" id="ARBA00022723"/>
    </source>
</evidence>
<evidence type="ECO:0000256" key="8">
    <source>
        <dbReference type="ARBA" id="ARBA00022741"/>
    </source>
</evidence>
<evidence type="ECO:0000256" key="17">
    <source>
        <dbReference type="ARBA" id="ARBA00033674"/>
    </source>
</evidence>
<comment type="catalytic activity">
    <reaction evidence="17">
        <text>1D-myo-inositol 1,3,4-trisphosphate + ATP = 1D-myo-inositol 1,3,4,6-tetrakisphosphate + ADP + H(+)</text>
        <dbReference type="Rhea" id="RHEA:20940"/>
        <dbReference type="ChEBI" id="CHEBI:15378"/>
        <dbReference type="ChEBI" id="CHEBI:30616"/>
        <dbReference type="ChEBI" id="CHEBI:57660"/>
        <dbReference type="ChEBI" id="CHEBI:58414"/>
        <dbReference type="ChEBI" id="CHEBI:456216"/>
        <dbReference type="EC" id="2.7.1.159"/>
    </reaction>
    <physiologicalReaction direction="left-to-right" evidence="17">
        <dbReference type="Rhea" id="RHEA:20941"/>
    </physiologicalReaction>
    <physiologicalReaction direction="right-to-left" evidence="17">
        <dbReference type="Rhea" id="RHEA:20942"/>
    </physiologicalReaction>
</comment>
<dbReference type="Gene3D" id="3.30.470.20">
    <property type="entry name" value="ATP-grasp fold, B domain"/>
    <property type="match status" value="1"/>
</dbReference>
<comment type="catalytic activity">
    <reaction evidence="19">
        <text>1D-myo-inositol 1,3,4-trisphosphate + 1D-myo-inositol 1,3,4,5,6-pentakisphosphate = 1D-myo-inositol 3,4,5,6-tetrakisphosphate + 1D-myo-inositol 1,3,4,6-tetrakisphosphate</text>
        <dbReference type="Rhea" id="RHEA:70263"/>
        <dbReference type="ChEBI" id="CHEBI:57539"/>
        <dbReference type="ChEBI" id="CHEBI:57660"/>
        <dbReference type="ChEBI" id="CHEBI:57733"/>
        <dbReference type="ChEBI" id="CHEBI:58414"/>
    </reaction>
    <physiologicalReaction direction="left-to-right" evidence="19">
        <dbReference type="Rhea" id="RHEA:70264"/>
    </physiologicalReaction>
    <physiologicalReaction direction="right-to-left" evidence="19">
        <dbReference type="Rhea" id="RHEA:70265"/>
    </physiologicalReaction>
</comment>
<evidence type="ECO:0000256" key="11">
    <source>
        <dbReference type="ARBA" id="ARBA00022842"/>
    </source>
</evidence>
<keyword evidence="12" id="KW-0413">Isomerase</keyword>
<comment type="catalytic activity">
    <reaction evidence="15">
        <text>1D-myo-inositol 3,4,6-trisphosphate + ATP = 1D-myo-inositol 1,3,4,6-tetrakisphosphate + ADP + H(+)</text>
        <dbReference type="Rhea" id="RHEA:70287"/>
        <dbReference type="ChEBI" id="CHEBI:15378"/>
        <dbReference type="ChEBI" id="CHEBI:30616"/>
        <dbReference type="ChEBI" id="CHEBI:57660"/>
        <dbReference type="ChEBI" id="CHEBI:189099"/>
        <dbReference type="ChEBI" id="CHEBI:456216"/>
    </reaction>
    <physiologicalReaction direction="left-to-right" evidence="15">
        <dbReference type="Rhea" id="RHEA:70288"/>
    </physiologicalReaction>
    <physiologicalReaction direction="right-to-left" evidence="15">
        <dbReference type="Rhea" id="RHEA:70289"/>
    </physiologicalReaction>
</comment>
<keyword evidence="22" id="KW-1185">Reference proteome</keyword>
<dbReference type="InterPro" id="IPR040464">
    <property type="entry name" value="InsP(3)kin_ATP-grasp"/>
</dbReference>
<comment type="catalytic activity">
    <reaction evidence="14">
        <text>1D-myo-inositol 1,3,4-trisphosphate + ATP = 1D-myo-inositol 1,3,4,5-tetrakisphosphate + ADP + H(+)</text>
        <dbReference type="Rhea" id="RHEA:13253"/>
        <dbReference type="ChEBI" id="CHEBI:15378"/>
        <dbReference type="ChEBI" id="CHEBI:30616"/>
        <dbReference type="ChEBI" id="CHEBI:57895"/>
        <dbReference type="ChEBI" id="CHEBI:58414"/>
        <dbReference type="ChEBI" id="CHEBI:456216"/>
        <dbReference type="EC" id="2.7.1.159"/>
    </reaction>
    <physiologicalReaction direction="left-to-right" evidence="14">
        <dbReference type="Rhea" id="RHEA:13254"/>
    </physiologicalReaction>
    <physiologicalReaction direction="right-to-left" evidence="14">
        <dbReference type="Rhea" id="RHEA:13255"/>
    </physiologicalReaction>
</comment>
<comment type="similarity">
    <text evidence="2">Belongs to the ITPK1 family.</text>
</comment>
<protein>
    <recommendedName>
        <fullName evidence="5">Inositol-tetrakisphosphate 1-kinase</fullName>
        <ecNumber evidence="4">2.7.1.134</ecNumber>
        <ecNumber evidence="3">2.7.1.159</ecNumber>
    </recommendedName>
    <alternativeName>
        <fullName evidence="13">Inositol 1,3,4-trisphosphate 5/6-kinase</fullName>
    </alternativeName>
</protein>
<comment type="cofactor">
    <cofactor evidence="1">
        <name>Mg(2+)</name>
        <dbReference type="ChEBI" id="CHEBI:18420"/>
    </cofactor>
</comment>
<evidence type="ECO:0000256" key="2">
    <source>
        <dbReference type="ARBA" id="ARBA00009601"/>
    </source>
</evidence>
<dbReference type="PANTHER" id="PTHR14217:SF1">
    <property type="entry name" value="INOSITOL-TETRAKISPHOSPHATE 1-KINASE"/>
    <property type="match status" value="1"/>
</dbReference>
<dbReference type="GO" id="GO:0052726">
    <property type="term" value="F:inositol-1,3,4-trisphosphate 5-kinase activity"/>
    <property type="evidence" value="ECO:0007669"/>
    <property type="project" value="InterPro"/>
</dbReference>
<evidence type="ECO:0000313" key="23">
    <source>
        <dbReference type="WBParaSite" id="TMUE_3000010737.1"/>
    </source>
</evidence>
<evidence type="ECO:0000256" key="15">
    <source>
        <dbReference type="ARBA" id="ARBA00033624"/>
    </source>
</evidence>
<keyword evidence="9" id="KW-0418">Kinase</keyword>
<evidence type="ECO:0000256" key="6">
    <source>
        <dbReference type="ARBA" id="ARBA00022679"/>
    </source>
</evidence>
<evidence type="ECO:0000256" key="10">
    <source>
        <dbReference type="ARBA" id="ARBA00022840"/>
    </source>
</evidence>
<evidence type="ECO:0000256" key="1">
    <source>
        <dbReference type="ARBA" id="ARBA00001946"/>
    </source>
</evidence>
<dbReference type="GO" id="GO:0005524">
    <property type="term" value="F:ATP binding"/>
    <property type="evidence" value="ECO:0007669"/>
    <property type="project" value="UniProtKB-UniRule"/>
</dbReference>
<evidence type="ECO:0000313" key="22">
    <source>
        <dbReference type="Proteomes" id="UP000046395"/>
    </source>
</evidence>
<evidence type="ECO:0000256" key="4">
    <source>
        <dbReference type="ARBA" id="ARBA00012072"/>
    </source>
</evidence>
<dbReference type="Pfam" id="PF05770">
    <property type="entry name" value="Ins134_P3_kin"/>
    <property type="match status" value="1"/>
</dbReference>
<dbReference type="STRING" id="70415.A0A5S6QV14"/>
<accession>A0A5S6QV14</accession>
<keyword evidence="11" id="KW-0460">Magnesium</keyword>
<dbReference type="Pfam" id="PF17927">
    <property type="entry name" value="Ins134_P3_kin_N"/>
    <property type="match status" value="1"/>
</dbReference>
<reference evidence="23" key="1">
    <citation type="submission" date="2019-12" db="UniProtKB">
        <authorList>
            <consortium name="WormBaseParasite"/>
        </authorList>
    </citation>
    <scope>IDENTIFICATION</scope>
</reference>
<feature type="domain" description="ATP-grasp" evidence="21">
    <location>
        <begin position="95"/>
        <end position="301"/>
    </location>
</feature>
<evidence type="ECO:0000256" key="16">
    <source>
        <dbReference type="ARBA" id="ARBA00033645"/>
    </source>
</evidence>
<keyword evidence="10 20" id="KW-0067">ATP-binding</keyword>
<evidence type="ECO:0000256" key="12">
    <source>
        <dbReference type="ARBA" id="ARBA00023235"/>
    </source>
</evidence>
<name>A0A5S6QV14_TRIMR</name>
<dbReference type="PROSITE" id="PS50975">
    <property type="entry name" value="ATP_GRASP"/>
    <property type="match status" value="1"/>
</dbReference>
<evidence type="ECO:0000256" key="19">
    <source>
        <dbReference type="ARBA" id="ARBA00049058"/>
    </source>
</evidence>
<evidence type="ECO:0000256" key="18">
    <source>
        <dbReference type="ARBA" id="ARBA00047728"/>
    </source>
</evidence>
<comment type="catalytic activity">
    <reaction evidence="16">
        <text>1D-myo-inositol 3,4,5,6-tetrakisphosphate + ATP = 1D-myo-inositol 1,3,4,5,6-pentakisphosphate + ADP + H(+)</text>
        <dbReference type="Rhea" id="RHEA:12452"/>
        <dbReference type="ChEBI" id="CHEBI:15378"/>
        <dbReference type="ChEBI" id="CHEBI:30616"/>
        <dbReference type="ChEBI" id="CHEBI:57539"/>
        <dbReference type="ChEBI" id="CHEBI:57733"/>
        <dbReference type="ChEBI" id="CHEBI:456216"/>
        <dbReference type="EC" id="2.7.1.134"/>
    </reaction>
    <physiologicalReaction direction="left-to-right" evidence="16">
        <dbReference type="Rhea" id="RHEA:12453"/>
    </physiologicalReaction>
    <physiologicalReaction direction="right-to-left" evidence="16">
        <dbReference type="Rhea" id="RHEA:12454"/>
    </physiologicalReaction>
</comment>
<keyword evidence="7" id="KW-0479">Metal-binding</keyword>
<dbReference type="GO" id="GO:0000287">
    <property type="term" value="F:magnesium ion binding"/>
    <property type="evidence" value="ECO:0007669"/>
    <property type="project" value="InterPro"/>
</dbReference>
<comment type="catalytic activity">
    <reaction evidence="18">
        <text>1D-myo-inositol 1,3,4-trisphosphate + 1D-myo-inositol 1,3,4,5,6-pentakisphosphate = 1D-myo-inositol 3,4,5,6-tetrakisphosphate + 1D-myo-inositol 1,3,4,5-tetrakisphosphate</text>
        <dbReference type="Rhea" id="RHEA:70271"/>
        <dbReference type="ChEBI" id="CHEBI:57539"/>
        <dbReference type="ChEBI" id="CHEBI:57733"/>
        <dbReference type="ChEBI" id="CHEBI:57895"/>
        <dbReference type="ChEBI" id="CHEBI:58414"/>
    </reaction>
    <physiologicalReaction direction="left-to-right" evidence="18">
        <dbReference type="Rhea" id="RHEA:70272"/>
    </physiologicalReaction>
    <physiologicalReaction direction="right-to-left" evidence="18">
        <dbReference type="Rhea" id="RHEA:70273"/>
    </physiologicalReaction>
</comment>
<dbReference type="GO" id="GO:0032957">
    <property type="term" value="P:inositol trisphosphate metabolic process"/>
    <property type="evidence" value="ECO:0007669"/>
    <property type="project" value="InterPro"/>
</dbReference>